<dbReference type="Proteomes" id="UP000320762">
    <property type="component" value="Unassembled WGS sequence"/>
</dbReference>
<gene>
    <name evidence="1" type="ORF">BD626DRAFT_477616</name>
</gene>
<sequence length="525" mass="58428">MTMSIVPREVASRFDLGHSAVEGTQPRTPSLDHLSLDVLIVIAGFLLPDDIVSLRKTCQALANATKTRAIWTTAVRQMCTRNMVFLASYDLDAMPLEMLEHTATAPARTMRLLRRHSAIDSSQLPQLSPMTKQLLSLRLPGVSLPDDDHIQAIRLVPGGRFLLALSTLHFHIWDLGQNAYSALKPLPLYLKTFSEMLECSEDLELGDCKLMICEAEQHGKIIFAISGCRTICVYEAELPPPVHQLPSVRRVARMECDFSSIVEALSERYLLLRTLTTTRSIVLWDYQQHTLAKPALRGIDRAFLFKTSVLLTIENHVFVCSIPALIAVPVLSGQLVRYEDLPETVDAPPTTAVTPTLEDEVCWSIRKPWYYRPGAPTEFALFTEHDIFHLDTASIIAPGAPNSVPDHLPYTRARLPLTQDDDLLDCDLTSYISDGYSLILHESGGAGDLTCVSYRVATQDTSTTTTVEMALPARTVLDASSPEVREWDFCPASGRLCILYPDPTLGDDLTRDLHVYDYLVPDRGL</sequence>
<reference evidence="1 2" key="1">
    <citation type="journal article" date="2019" name="New Phytol.">
        <title>Comparative genomics reveals unique wood-decay strategies and fruiting body development in the Schizophyllaceae.</title>
        <authorList>
            <person name="Almasi E."/>
            <person name="Sahu N."/>
            <person name="Krizsan K."/>
            <person name="Balint B."/>
            <person name="Kovacs G.M."/>
            <person name="Kiss B."/>
            <person name="Cseklye J."/>
            <person name="Drula E."/>
            <person name="Henrissat B."/>
            <person name="Nagy I."/>
            <person name="Chovatia M."/>
            <person name="Adam C."/>
            <person name="LaButti K."/>
            <person name="Lipzen A."/>
            <person name="Riley R."/>
            <person name="Grigoriev I.V."/>
            <person name="Nagy L.G."/>
        </authorList>
    </citation>
    <scope>NUCLEOTIDE SEQUENCE [LARGE SCALE GENOMIC DNA]</scope>
    <source>
        <strain evidence="1 2">NL-1724</strain>
    </source>
</reference>
<protein>
    <recommendedName>
        <fullName evidence="3">F-box domain-containing protein</fullName>
    </recommendedName>
</protein>
<dbReference type="InterPro" id="IPR036047">
    <property type="entry name" value="F-box-like_dom_sf"/>
</dbReference>
<name>A0A550D0D1_9AGAR</name>
<proteinExistence type="predicted"/>
<dbReference type="EMBL" id="VDMD01000001">
    <property type="protein sequence ID" value="TRM70486.1"/>
    <property type="molecule type" value="Genomic_DNA"/>
</dbReference>
<accession>A0A550D0D1</accession>
<evidence type="ECO:0008006" key="3">
    <source>
        <dbReference type="Google" id="ProtNLM"/>
    </source>
</evidence>
<keyword evidence="2" id="KW-1185">Reference proteome</keyword>
<dbReference type="OrthoDB" id="3145038at2759"/>
<evidence type="ECO:0000313" key="2">
    <source>
        <dbReference type="Proteomes" id="UP000320762"/>
    </source>
</evidence>
<organism evidence="1 2">
    <name type="scientific">Schizophyllum amplum</name>
    <dbReference type="NCBI Taxonomy" id="97359"/>
    <lineage>
        <taxon>Eukaryota</taxon>
        <taxon>Fungi</taxon>
        <taxon>Dikarya</taxon>
        <taxon>Basidiomycota</taxon>
        <taxon>Agaricomycotina</taxon>
        <taxon>Agaricomycetes</taxon>
        <taxon>Agaricomycetidae</taxon>
        <taxon>Agaricales</taxon>
        <taxon>Schizophyllaceae</taxon>
        <taxon>Schizophyllum</taxon>
    </lineage>
</organism>
<comment type="caution">
    <text evidence="1">The sequence shown here is derived from an EMBL/GenBank/DDBJ whole genome shotgun (WGS) entry which is preliminary data.</text>
</comment>
<dbReference type="AlphaFoldDB" id="A0A550D0D1"/>
<dbReference type="SUPFAM" id="SSF81383">
    <property type="entry name" value="F-box domain"/>
    <property type="match status" value="1"/>
</dbReference>
<evidence type="ECO:0000313" key="1">
    <source>
        <dbReference type="EMBL" id="TRM70486.1"/>
    </source>
</evidence>